<protein>
    <submittedName>
        <fullName evidence="2">Uncharacterized protein</fullName>
    </submittedName>
</protein>
<sequence>MIIEPIYSELTLEFCTTFHLQHVMNIHDEADRHRRGSICLGLYVTSLARHFALFGTPEMSSTLTLVRQMARQGISSMIHMRMIERRHGFDPPQYKLVLSDDQDELEDITDDVPPSHEDPHPPPPPSH</sequence>
<evidence type="ECO:0000313" key="3">
    <source>
        <dbReference type="Proteomes" id="UP001358586"/>
    </source>
</evidence>
<feature type="region of interest" description="Disordered" evidence="1">
    <location>
        <begin position="100"/>
        <end position="127"/>
    </location>
</feature>
<keyword evidence="3" id="KW-1185">Reference proteome</keyword>
<organism evidence="2 3">
    <name type="scientific">Gossypium arboreum</name>
    <name type="common">Tree cotton</name>
    <name type="synonym">Gossypium nanking</name>
    <dbReference type="NCBI Taxonomy" id="29729"/>
    <lineage>
        <taxon>Eukaryota</taxon>
        <taxon>Viridiplantae</taxon>
        <taxon>Streptophyta</taxon>
        <taxon>Embryophyta</taxon>
        <taxon>Tracheophyta</taxon>
        <taxon>Spermatophyta</taxon>
        <taxon>Magnoliopsida</taxon>
        <taxon>eudicotyledons</taxon>
        <taxon>Gunneridae</taxon>
        <taxon>Pentapetalae</taxon>
        <taxon>rosids</taxon>
        <taxon>malvids</taxon>
        <taxon>Malvales</taxon>
        <taxon>Malvaceae</taxon>
        <taxon>Malvoideae</taxon>
        <taxon>Gossypium</taxon>
    </lineage>
</organism>
<evidence type="ECO:0000313" key="2">
    <source>
        <dbReference type="EMBL" id="KAK5775667.1"/>
    </source>
</evidence>
<gene>
    <name evidence="2" type="ORF">PVK06_043585</name>
</gene>
<reference evidence="2 3" key="1">
    <citation type="submission" date="2023-03" db="EMBL/GenBank/DDBJ databases">
        <title>WGS of Gossypium arboreum.</title>
        <authorList>
            <person name="Yu D."/>
        </authorList>
    </citation>
    <scope>NUCLEOTIDE SEQUENCE [LARGE SCALE GENOMIC DNA]</scope>
    <source>
        <tissue evidence="2">Leaf</tissue>
    </source>
</reference>
<feature type="compositionally biased region" description="Acidic residues" evidence="1">
    <location>
        <begin position="100"/>
        <end position="110"/>
    </location>
</feature>
<proteinExistence type="predicted"/>
<name>A0ABR0MQW0_GOSAR</name>
<accession>A0ABR0MQW0</accession>
<dbReference type="Proteomes" id="UP001358586">
    <property type="component" value="Chromosome 12"/>
</dbReference>
<evidence type="ECO:0000256" key="1">
    <source>
        <dbReference type="SAM" id="MobiDB-lite"/>
    </source>
</evidence>
<dbReference type="EMBL" id="JARKNE010000012">
    <property type="protein sequence ID" value="KAK5775667.1"/>
    <property type="molecule type" value="Genomic_DNA"/>
</dbReference>
<comment type="caution">
    <text evidence="2">The sequence shown here is derived from an EMBL/GenBank/DDBJ whole genome shotgun (WGS) entry which is preliminary data.</text>
</comment>